<dbReference type="GO" id="GO:0005524">
    <property type="term" value="F:ATP binding"/>
    <property type="evidence" value="ECO:0007669"/>
    <property type="project" value="InterPro"/>
</dbReference>
<evidence type="ECO:0000313" key="6">
    <source>
        <dbReference type="EMBL" id="EPS57350.1"/>
    </source>
</evidence>
<dbReference type="OrthoDB" id="432719at2759"/>
<evidence type="ECO:0000256" key="2">
    <source>
        <dbReference type="ARBA" id="ARBA00022692"/>
    </source>
</evidence>
<reference evidence="6 7" key="1">
    <citation type="journal article" date="2013" name="BMC Genomics">
        <title>The miniature genome of a carnivorous plant Genlisea aurea contains a low number of genes and short non-coding sequences.</title>
        <authorList>
            <person name="Leushkin E.V."/>
            <person name="Sutormin R.A."/>
            <person name="Nabieva E.R."/>
            <person name="Penin A.A."/>
            <person name="Kondrashov A.S."/>
            <person name="Logacheva M.D."/>
        </authorList>
    </citation>
    <scope>NUCLEOTIDE SEQUENCE [LARGE SCALE GENOMIC DNA]</scope>
</reference>
<dbReference type="InterPro" id="IPR001757">
    <property type="entry name" value="P_typ_ATPase"/>
</dbReference>
<dbReference type="Gene3D" id="3.40.1110.10">
    <property type="entry name" value="Calcium-transporting ATPase, cytoplasmic domain N"/>
    <property type="match status" value="1"/>
</dbReference>
<dbReference type="InterPro" id="IPR036412">
    <property type="entry name" value="HAD-like_sf"/>
</dbReference>
<evidence type="ECO:0000313" key="7">
    <source>
        <dbReference type="Proteomes" id="UP000015453"/>
    </source>
</evidence>
<dbReference type="InterPro" id="IPR023299">
    <property type="entry name" value="ATPase_P-typ_cyto_dom_N"/>
</dbReference>
<keyword evidence="3" id="KW-1278">Translocase</keyword>
<sequence length="184" mass="19213">VEEGTFLEEPGSGAVGTVGSKKVSVGALEWVQRHGVDCDSPFQEAEEHKNQSVVYVGVDGSLAGAIYIEDKIRDDAALVVESLSGRGITTYLLSGDKRGAAEYVASSVGIPKERVLHGMKPHEKKMFVDGLVNDEKRVVAMVGDGINDAAALASAHVGVAIGNGVGAATEVSSIVLMHNRLSQV</sequence>
<keyword evidence="4" id="KW-1133">Transmembrane helix</keyword>
<protein>
    <submittedName>
        <fullName evidence="6">Uncharacterized protein</fullName>
    </submittedName>
</protein>
<keyword evidence="7" id="KW-1185">Reference proteome</keyword>
<evidence type="ECO:0000256" key="1">
    <source>
        <dbReference type="ARBA" id="ARBA00004370"/>
    </source>
</evidence>
<dbReference type="AlphaFoldDB" id="S8BS23"/>
<dbReference type="Proteomes" id="UP000015453">
    <property type="component" value="Unassembled WGS sequence"/>
</dbReference>
<dbReference type="GO" id="GO:0016887">
    <property type="term" value="F:ATP hydrolysis activity"/>
    <property type="evidence" value="ECO:0007669"/>
    <property type="project" value="InterPro"/>
</dbReference>
<dbReference type="PANTHER" id="PTHR43520:SF22">
    <property type="entry name" value="COPPER-TRANSPORTING ATPASE PAA1, CHLOROPLASTIC"/>
    <property type="match status" value="1"/>
</dbReference>
<dbReference type="SUPFAM" id="SSF81660">
    <property type="entry name" value="Metal cation-transporting ATPase, ATP-binding domain N"/>
    <property type="match status" value="1"/>
</dbReference>
<dbReference type="Pfam" id="PF00702">
    <property type="entry name" value="Hydrolase"/>
    <property type="match status" value="1"/>
</dbReference>
<name>S8BS23_9LAMI</name>
<proteinExistence type="predicted"/>
<dbReference type="SUPFAM" id="SSF56784">
    <property type="entry name" value="HAD-like"/>
    <property type="match status" value="1"/>
</dbReference>
<keyword evidence="2" id="KW-0812">Transmembrane</keyword>
<feature type="non-terminal residue" evidence="6">
    <location>
        <position position="184"/>
    </location>
</feature>
<feature type="non-terminal residue" evidence="6">
    <location>
        <position position="1"/>
    </location>
</feature>
<dbReference type="InterPro" id="IPR023214">
    <property type="entry name" value="HAD_sf"/>
</dbReference>
<dbReference type="GO" id="GO:0005507">
    <property type="term" value="F:copper ion binding"/>
    <property type="evidence" value="ECO:0007669"/>
    <property type="project" value="TreeGrafter"/>
</dbReference>
<evidence type="ECO:0000256" key="4">
    <source>
        <dbReference type="ARBA" id="ARBA00022989"/>
    </source>
</evidence>
<dbReference type="EMBL" id="AUSU01010323">
    <property type="protein sequence ID" value="EPS57350.1"/>
    <property type="molecule type" value="Genomic_DNA"/>
</dbReference>
<keyword evidence="5" id="KW-0472">Membrane</keyword>
<dbReference type="PANTHER" id="PTHR43520">
    <property type="entry name" value="ATP7, ISOFORM B"/>
    <property type="match status" value="1"/>
</dbReference>
<dbReference type="GO" id="GO:0043682">
    <property type="term" value="F:P-type divalent copper transporter activity"/>
    <property type="evidence" value="ECO:0007669"/>
    <property type="project" value="TreeGrafter"/>
</dbReference>
<dbReference type="Gene3D" id="3.40.50.1000">
    <property type="entry name" value="HAD superfamily/HAD-like"/>
    <property type="match status" value="1"/>
</dbReference>
<dbReference type="NCBIfam" id="TIGR01494">
    <property type="entry name" value="ATPase_P-type"/>
    <property type="match status" value="1"/>
</dbReference>
<organism evidence="6 7">
    <name type="scientific">Genlisea aurea</name>
    <dbReference type="NCBI Taxonomy" id="192259"/>
    <lineage>
        <taxon>Eukaryota</taxon>
        <taxon>Viridiplantae</taxon>
        <taxon>Streptophyta</taxon>
        <taxon>Embryophyta</taxon>
        <taxon>Tracheophyta</taxon>
        <taxon>Spermatophyta</taxon>
        <taxon>Magnoliopsida</taxon>
        <taxon>eudicotyledons</taxon>
        <taxon>Gunneridae</taxon>
        <taxon>Pentapetalae</taxon>
        <taxon>asterids</taxon>
        <taxon>lamiids</taxon>
        <taxon>Lamiales</taxon>
        <taxon>Lentibulariaceae</taxon>
        <taxon>Genlisea</taxon>
    </lineage>
</organism>
<dbReference type="GO" id="GO:0016020">
    <property type="term" value="C:membrane"/>
    <property type="evidence" value="ECO:0007669"/>
    <property type="project" value="UniProtKB-SubCell"/>
</dbReference>
<comment type="caution">
    <text evidence="6">The sequence shown here is derived from an EMBL/GenBank/DDBJ whole genome shotgun (WGS) entry which is preliminary data.</text>
</comment>
<dbReference type="GO" id="GO:0055070">
    <property type="term" value="P:copper ion homeostasis"/>
    <property type="evidence" value="ECO:0007669"/>
    <property type="project" value="TreeGrafter"/>
</dbReference>
<evidence type="ECO:0000256" key="3">
    <source>
        <dbReference type="ARBA" id="ARBA00022967"/>
    </source>
</evidence>
<gene>
    <name evidence="6" type="ORF">M569_17468</name>
</gene>
<evidence type="ECO:0000256" key="5">
    <source>
        <dbReference type="ARBA" id="ARBA00023136"/>
    </source>
</evidence>
<accession>S8BS23</accession>
<comment type="subcellular location">
    <subcellularLocation>
        <location evidence="1">Membrane</location>
    </subcellularLocation>
</comment>